<dbReference type="OrthoDB" id="10258825at2759"/>
<dbReference type="InterPro" id="IPR042036">
    <property type="entry name" value="RRP8_N"/>
</dbReference>
<dbReference type="InterPro" id="IPR029063">
    <property type="entry name" value="SAM-dependent_MTases_sf"/>
</dbReference>
<evidence type="ECO:0000256" key="1">
    <source>
        <dbReference type="ARBA" id="ARBA00004604"/>
    </source>
</evidence>
<dbReference type="InterPro" id="IPR007823">
    <property type="entry name" value="RRP8"/>
</dbReference>
<name>A2F0C3_TRIV3</name>
<evidence type="ECO:0000256" key="3">
    <source>
        <dbReference type="ARBA" id="ARBA00020203"/>
    </source>
</evidence>
<dbReference type="EC" id="2.1.1.-" evidence="13"/>
<dbReference type="VEuPathDB" id="TrichDB:TVAG_292510"/>
<reference evidence="15" key="2">
    <citation type="journal article" date="2007" name="Science">
        <title>Draft genome sequence of the sexually transmitted pathogen Trichomonas vaginalis.</title>
        <authorList>
            <person name="Carlton J.M."/>
            <person name="Hirt R.P."/>
            <person name="Silva J.C."/>
            <person name="Delcher A.L."/>
            <person name="Schatz M."/>
            <person name="Zhao Q."/>
            <person name="Wortman J.R."/>
            <person name="Bidwell S.L."/>
            <person name="Alsmark U.C.M."/>
            <person name="Besteiro S."/>
            <person name="Sicheritz-Ponten T."/>
            <person name="Noel C.J."/>
            <person name="Dacks J.B."/>
            <person name="Foster P.G."/>
            <person name="Simillion C."/>
            <person name="Van de Peer Y."/>
            <person name="Miranda-Saavedra D."/>
            <person name="Barton G.J."/>
            <person name="Westrop G.D."/>
            <person name="Mueller S."/>
            <person name="Dessi D."/>
            <person name="Fiori P.L."/>
            <person name="Ren Q."/>
            <person name="Paulsen I."/>
            <person name="Zhang H."/>
            <person name="Bastida-Corcuera F.D."/>
            <person name="Simoes-Barbosa A."/>
            <person name="Brown M.T."/>
            <person name="Hayes R.D."/>
            <person name="Mukherjee M."/>
            <person name="Okumura C.Y."/>
            <person name="Schneider R."/>
            <person name="Smith A.J."/>
            <person name="Vanacova S."/>
            <person name="Villalvazo M."/>
            <person name="Haas B.J."/>
            <person name="Pertea M."/>
            <person name="Feldblyum T.V."/>
            <person name="Utterback T.R."/>
            <person name="Shu C.L."/>
            <person name="Osoegawa K."/>
            <person name="de Jong P.J."/>
            <person name="Hrdy I."/>
            <person name="Horvathova L."/>
            <person name="Zubacova Z."/>
            <person name="Dolezal P."/>
            <person name="Malik S.B."/>
            <person name="Logsdon J.M. Jr."/>
            <person name="Henze K."/>
            <person name="Gupta A."/>
            <person name="Wang C.C."/>
            <person name="Dunne R.L."/>
            <person name="Upcroft J.A."/>
            <person name="Upcroft P."/>
            <person name="White O."/>
            <person name="Salzberg S.L."/>
            <person name="Tang P."/>
            <person name="Chiu C.-H."/>
            <person name="Lee Y.-S."/>
            <person name="Embley T.M."/>
            <person name="Coombs G.H."/>
            <person name="Mottram J.C."/>
            <person name="Tachezy J."/>
            <person name="Fraser-Liggett C.M."/>
            <person name="Johnson P.J."/>
        </authorList>
    </citation>
    <scope>NUCLEOTIDE SEQUENCE [LARGE SCALE GENOMIC DNA]</scope>
    <source>
        <strain evidence="15">G3</strain>
    </source>
</reference>
<comment type="similarity">
    <text evidence="2 13">Belongs to the methyltransferase superfamily. RRP8 family.</text>
</comment>
<dbReference type="GO" id="GO:0005730">
    <property type="term" value="C:nucleolus"/>
    <property type="evidence" value="ECO:0000318"/>
    <property type="project" value="GO_Central"/>
</dbReference>
<reference evidence="15" key="1">
    <citation type="submission" date="2006-10" db="EMBL/GenBank/DDBJ databases">
        <authorList>
            <person name="Amadeo P."/>
            <person name="Zhao Q."/>
            <person name="Wortman J."/>
            <person name="Fraser-Liggett C."/>
            <person name="Carlton J."/>
        </authorList>
    </citation>
    <scope>NUCLEOTIDE SEQUENCE</scope>
    <source>
        <strain evidence="15">G3</strain>
    </source>
</reference>
<keyword evidence="8 13" id="KW-0949">S-adenosyl-L-methionine</keyword>
<evidence type="ECO:0000256" key="7">
    <source>
        <dbReference type="ARBA" id="ARBA00022679"/>
    </source>
</evidence>
<evidence type="ECO:0000256" key="4">
    <source>
        <dbReference type="ARBA" id="ARBA00022491"/>
    </source>
</evidence>
<dbReference type="VEuPathDB" id="TrichDB:TVAGG3_0216300"/>
<proteinExistence type="inferred from homology"/>
<feature type="compositionally biased region" description="Basic residues" evidence="14">
    <location>
        <begin position="1"/>
        <end position="18"/>
    </location>
</feature>
<dbReference type="FunCoup" id="A2F0C3">
    <property type="interactions" value="361"/>
</dbReference>
<keyword evidence="4" id="KW-0678">Repressor</keyword>
<evidence type="ECO:0000313" key="15">
    <source>
        <dbReference type="EMBL" id="EAY01618.1"/>
    </source>
</evidence>
<keyword evidence="16" id="KW-1185">Reference proteome</keyword>
<evidence type="ECO:0000256" key="11">
    <source>
        <dbReference type="ARBA" id="ARBA00023163"/>
    </source>
</evidence>
<evidence type="ECO:0000256" key="9">
    <source>
        <dbReference type="ARBA" id="ARBA00022853"/>
    </source>
</evidence>
<evidence type="ECO:0000256" key="2">
    <source>
        <dbReference type="ARBA" id="ARBA00006301"/>
    </source>
</evidence>
<evidence type="ECO:0000256" key="10">
    <source>
        <dbReference type="ARBA" id="ARBA00023015"/>
    </source>
</evidence>
<evidence type="ECO:0000256" key="14">
    <source>
        <dbReference type="SAM" id="MobiDB-lite"/>
    </source>
</evidence>
<accession>A2F0C3</accession>
<evidence type="ECO:0000256" key="8">
    <source>
        <dbReference type="ARBA" id="ARBA00022691"/>
    </source>
</evidence>
<dbReference type="GO" id="GO:0008168">
    <property type="term" value="F:methyltransferase activity"/>
    <property type="evidence" value="ECO:0007669"/>
    <property type="project" value="UniProtKB-KW"/>
</dbReference>
<sequence>MSKNLHKKSKEHFKKAPKKALNDRQQLEGSKFRMLNEKLYTCTSTEAKEFFDKQPQYFNTMHDGFQIQAKTWPIVPVDAVIDWIKNSIPKTAVIADMGCGDAKIAATVPNTVHSFDFKARNSRVTQCDMSHTPLEDKSVDVVVFVLSLMGTNVSDFIREANRILKPNGKLLVVEVTSRIENADKFANGICAIGFDLTKKKDLTTHFTWFEFKKGAPKNVSGDLTLAPCIYKRR</sequence>
<dbReference type="PANTHER" id="PTHR12787:SF0">
    <property type="entry name" value="RIBOSOMAL RNA-PROCESSING PROTEIN 8"/>
    <property type="match status" value="1"/>
</dbReference>
<protein>
    <recommendedName>
        <fullName evidence="3 13">Ribosomal RNA-processing protein 8</fullName>
        <ecNumber evidence="13">2.1.1.-</ecNumber>
    </recommendedName>
</protein>
<keyword evidence="6 13" id="KW-0489">Methyltransferase</keyword>
<dbReference type="RefSeq" id="XP_001314235.1">
    <property type="nucleotide sequence ID" value="XM_001314220.1"/>
</dbReference>
<dbReference type="GO" id="GO:0006325">
    <property type="term" value="P:chromatin organization"/>
    <property type="evidence" value="ECO:0007669"/>
    <property type="project" value="UniProtKB-KW"/>
</dbReference>
<dbReference type="OMA" id="KWPTNPL"/>
<dbReference type="CDD" id="cd02440">
    <property type="entry name" value="AdoMet_MTases"/>
    <property type="match status" value="1"/>
</dbReference>
<dbReference type="GO" id="GO:0006364">
    <property type="term" value="P:rRNA processing"/>
    <property type="evidence" value="ECO:0007669"/>
    <property type="project" value="UniProtKB-UniRule"/>
</dbReference>
<dbReference type="InParanoid" id="A2F0C3"/>
<feature type="region of interest" description="Disordered" evidence="14">
    <location>
        <begin position="1"/>
        <end position="27"/>
    </location>
</feature>
<dbReference type="Gene3D" id="3.40.50.150">
    <property type="entry name" value="Vaccinia Virus protein VP39"/>
    <property type="match status" value="1"/>
</dbReference>
<evidence type="ECO:0000256" key="12">
    <source>
        <dbReference type="ARBA" id="ARBA00023242"/>
    </source>
</evidence>
<dbReference type="eggNOG" id="KOG3045">
    <property type="taxonomic scope" value="Eukaryota"/>
</dbReference>
<dbReference type="EMBL" id="DS113561">
    <property type="protein sequence ID" value="EAY01618.1"/>
    <property type="molecule type" value="Genomic_DNA"/>
</dbReference>
<dbReference type="STRING" id="5722.A2F0C3"/>
<dbReference type="FunFam" id="1.10.10.2150:FF:000001">
    <property type="entry name" value="Ribosomal RNA-processing protein 8"/>
    <property type="match status" value="1"/>
</dbReference>
<keyword evidence="7 13" id="KW-0808">Transferase</keyword>
<dbReference type="FunFam" id="3.40.50.150:FF:000068">
    <property type="entry name" value="Ribosomal RNA-processing protein 8"/>
    <property type="match status" value="1"/>
</dbReference>
<evidence type="ECO:0000313" key="16">
    <source>
        <dbReference type="Proteomes" id="UP000001542"/>
    </source>
</evidence>
<evidence type="ECO:0000256" key="13">
    <source>
        <dbReference type="RuleBase" id="RU365074"/>
    </source>
</evidence>
<gene>
    <name evidence="15" type="ORF">TVAG_292510</name>
</gene>
<keyword evidence="11" id="KW-0804">Transcription</keyword>
<keyword evidence="9" id="KW-0156">Chromatin regulator</keyword>
<dbReference type="KEGG" id="tva:4759443"/>
<evidence type="ECO:0000256" key="5">
    <source>
        <dbReference type="ARBA" id="ARBA00022552"/>
    </source>
</evidence>
<evidence type="ECO:0000256" key="6">
    <source>
        <dbReference type="ARBA" id="ARBA00022603"/>
    </source>
</evidence>
<keyword evidence="10" id="KW-0805">Transcription regulation</keyword>
<dbReference type="Pfam" id="PF05148">
    <property type="entry name" value="Methyltransf_8"/>
    <property type="match status" value="1"/>
</dbReference>
<dbReference type="PANTHER" id="PTHR12787">
    <property type="entry name" value="RIBOSOMAL RNA-PROCESSING PROTEIN 8"/>
    <property type="match status" value="1"/>
</dbReference>
<dbReference type="SUPFAM" id="SSF53335">
    <property type="entry name" value="S-adenosyl-L-methionine-dependent methyltransferases"/>
    <property type="match status" value="1"/>
</dbReference>
<comment type="subcellular location">
    <subcellularLocation>
        <location evidence="1 13">Nucleus</location>
        <location evidence="1 13">Nucleolus</location>
    </subcellularLocation>
</comment>
<organism evidence="15 16">
    <name type="scientific">Trichomonas vaginalis (strain ATCC PRA-98 / G3)</name>
    <dbReference type="NCBI Taxonomy" id="412133"/>
    <lineage>
        <taxon>Eukaryota</taxon>
        <taxon>Metamonada</taxon>
        <taxon>Parabasalia</taxon>
        <taxon>Trichomonadida</taxon>
        <taxon>Trichomonadidae</taxon>
        <taxon>Trichomonas</taxon>
    </lineage>
</organism>
<keyword evidence="12 13" id="KW-0539">Nucleus</keyword>
<keyword evidence="5 13" id="KW-0698">rRNA processing</keyword>
<dbReference type="GO" id="GO:0032259">
    <property type="term" value="P:methylation"/>
    <property type="evidence" value="ECO:0007669"/>
    <property type="project" value="UniProtKB-KW"/>
</dbReference>
<dbReference type="AlphaFoldDB" id="A2F0C3"/>
<dbReference type="SMR" id="A2F0C3"/>
<dbReference type="Proteomes" id="UP000001542">
    <property type="component" value="Unassembled WGS sequence"/>
</dbReference>
<dbReference type="Gene3D" id="1.10.10.2150">
    <property type="entry name" value="Ribosomal RNA-processing protein 8, N-terminal domain"/>
    <property type="match status" value="1"/>
</dbReference>
<comment type="function">
    <text evidence="13">Probable methyltransferase required to silence rDNA.</text>
</comment>